<keyword evidence="1" id="KW-0472">Membrane</keyword>
<organism evidence="2 3">
    <name type="scientific">Pseudoalteromonas piscicida</name>
    <dbReference type="NCBI Taxonomy" id="43662"/>
    <lineage>
        <taxon>Bacteria</taxon>
        <taxon>Pseudomonadati</taxon>
        <taxon>Pseudomonadota</taxon>
        <taxon>Gammaproteobacteria</taxon>
        <taxon>Alteromonadales</taxon>
        <taxon>Pseudoalteromonadaceae</taxon>
        <taxon>Pseudoalteromonas</taxon>
    </lineage>
</organism>
<feature type="transmembrane region" description="Helical" evidence="1">
    <location>
        <begin position="21"/>
        <end position="45"/>
    </location>
</feature>
<evidence type="ECO:0000256" key="1">
    <source>
        <dbReference type="SAM" id="Phobius"/>
    </source>
</evidence>
<evidence type="ECO:0000313" key="2">
    <source>
        <dbReference type="EMBL" id="ATD08271.1"/>
    </source>
</evidence>
<protein>
    <recommendedName>
        <fullName evidence="4">GAF domain-containing protein</fullName>
    </recommendedName>
</protein>
<evidence type="ECO:0000313" key="3">
    <source>
        <dbReference type="Proteomes" id="UP000016521"/>
    </source>
</evidence>
<keyword evidence="1" id="KW-0812">Transmembrane</keyword>
<dbReference type="Proteomes" id="UP000016521">
    <property type="component" value="Chromosome I"/>
</dbReference>
<name>A0ABN5CHU3_PSEO7</name>
<accession>A0ABN5CHU3</accession>
<evidence type="ECO:0008006" key="4">
    <source>
        <dbReference type="Google" id="ProtNLM"/>
    </source>
</evidence>
<keyword evidence="1" id="KW-1133">Transmembrane helix</keyword>
<dbReference type="RefSeq" id="WP_010376589.1">
    <property type="nucleotide sequence ID" value="NZ_CP011924.1"/>
</dbReference>
<feature type="transmembrane region" description="Helical" evidence="1">
    <location>
        <begin position="51"/>
        <end position="70"/>
    </location>
</feature>
<proteinExistence type="predicted"/>
<gene>
    <name evidence="2" type="ORF">PPIS_a3488</name>
</gene>
<dbReference type="EMBL" id="CP011924">
    <property type="protein sequence ID" value="ATD08271.1"/>
    <property type="molecule type" value="Genomic_DNA"/>
</dbReference>
<keyword evidence="3" id="KW-1185">Reference proteome</keyword>
<reference evidence="2 3" key="1">
    <citation type="submission" date="2015-06" db="EMBL/GenBank/DDBJ databases">
        <authorList>
            <person name="Xie B.-B."/>
            <person name="Rong J.-C."/>
            <person name="Qin Q.-L."/>
            <person name="Zhang Y.-Z."/>
        </authorList>
    </citation>
    <scope>NUCLEOTIDE SEQUENCE [LARGE SCALE GENOMIC DNA]</scope>
    <source>
        <strain evidence="2 3">JCM 20779</strain>
    </source>
</reference>
<sequence length="323" mass="37962">MNNTILSAYEKQLPKHKPITFWPIFGRFAATVGIFTGTASFFYSPESIQEYVFSTFLCLTVIFLIGYIFYRESQKHHRYSESIVFLAHSSHLMKDYLQELRYGRVEKEEFHRLYTQLADAISKCFTLLKGRRCSVCIKTLSPDGELQTHARDANSSVRYSDVRNSIDVKHFLSDNTDFELLFGDNNEYGRYFLDNNLKDRWLNRNYKNSSFSVVGEPLIKSRVFRRPKVSNWRLGYQSTLVCPIRHITTKEFADGEYKHYWGFLCIDSESRNVFNKNIDPELAYCFANQLYLLSAQIREMDKLNEEISELYTMIDEVTKPIAR</sequence>